<gene>
    <name evidence="3" type="ORF">FGKAn22_12890</name>
</gene>
<dbReference type="GO" id="GO:0003916">
    <property type="term" value="F:DNA topoisomerase activity"/>
    <property type="evidence" value="ECO:0007669"/>
    <property type="project" value="InterPro"/>
</dbReference>
<reference evidence="3 4" key="1">
    <citation type="submission" date="2019-03" db="EMBL/GenBank/DDBJ databases">
        <title>Complete genome sequence of Ferrigenium kumadai strain An22, a microaerophilic iron-oxidizing bacterium isolated from a paddy field soil.</title>
        <authorList>
            <person name="Watanabe T."/>
            <person name="Asakawa S."/>
        </authorList>
    </citation>
    <scope>NUCLEOTIDE SEQUENCE [LARGE SCALE GENOMIC DNA]</scope>
    <source>
        <strain evidence="3 4">An22</strain>
    </source>
</reference>
<dbReference type="RefSeq" id="WP_212784840.1">
    <property type="nucleotide sequence ID" value="NZ_AP019536.1"/>
</dbReference>
<dbReference type="Pfam" id="PF09722">
    <property type="entry name" value="Xre_MbcA_ParS_C"/>
    <property type="match status" value="1"/>
</dbReference>
<dbReference type="AlphaFoldDB" id="A0AAN1SZT9"/>
<name>A0AAN1SZT9_9PROT</name>
<proteinExistence type="predicted"/>
<feature type="domain" description="DNA topoisomerase type IA zn finger" evidence="1">
    <location>
        <begin position="110"/>
        <end position="130"/>
    </location>
</feature>
<dbReference type="GO" id="GO:0003677">
    <property type="term" value="F:DNA binding"/>
    <property type="evidence" value="ECO:0007669"/>
    <property type="project" value="InterPro"/>
</dbReference>
<evidence type="ECO:0000313" key="4">
    <source>
        <dbReference type="Proteomes" id="UP001319121"/>
    </source>
</evidence>
<feature type="domain" description="DNA topoisomerase type IA zn finger" evidence="1">
    <location>
        <begin position="139"/>
        <end position="160"/>
    </location>
</feature>
<sequence length="236" mass="26609">MPQFNNTKTGRAFNEVAGGSSSDLNIRDEAVEDIAISPDEEFIRLGQIIDGIRHELTVPSALEDYALRHGARKEEDGRWSWTGAVPNELLCFVDKRGIRPAISFLPKDVKYCPHCGSEMVIRKRREKNLFKGLRQNNVQNPEFWGCTSYPACTKTLPVEKSDAGMREVKKVEVDREAIAELSNYAASVLGSPAAVDRWMFTPKIALGRRKPVDFLFSEKGRSRIRGMLDAIFYTAR</sequence>
<dbReference type="EMBL" id="AP019536">
    <property type="protein sequence ID" value="BBI99596.1"/>
    <property type="molecule type" value="Genomic_DNA"/>
</dbReference>
<dbReference type="Pfam" id="PF01396">
    <property type="entry name" value="Zn_ribbon_Top1"/>
    <property type="match status" value="2"/>
</dbReference>
<evidence type="ECO:0000259" key="2">
    <source>
        <dbReference type="Pfam" id="PF09722"/>
    </source>
</evidence>
<accession>A0AAN1SZT9</accession>
<dbReference type="GO" id="GO:0005694">
    <property type="term" value="C:chromosome"/>
    <property type="evidence" value="ECO:0007669"/>
    <property type="project" value="InterPro"/>
</dbReference>
<dbReference type="Gene3D" id="3.30.65.10">
    <property type="entry name" value="Bacterial Topoisomerase I, domain 1"/>
    <property type="match status" value="1"/>
</dbReference>
<evidence type="ECO:0008006" key="5">
    <source>
        <dbReference type="Google" id="ProtNLM"/>
    </source>
</evidence>
<keyword evidence="4" id="KW-1185">Reference proteome</keyword>
<dbReference type="InterPro" id="IPR024467">
    <property type="entry name" value="Xre/MbcA/ParS-like_toxin-bd"/>
</dbReference>
<dbReference type="InterPro" id="IPR013498">
    <property type="entry name" value="Topo_IA_Znf"/>
</dbReference>
<feature type="domain" description="Antitoxin Xre/MbcA/ParS-like toxin-binding" evidence="2">
    <location>
        <begin position="185"/>
        <end position="233"/>
    </location>
</feature>
<dbReference type="GO" id="GO:0006265">
    <property type="term" value="P:DNA topological change"/>
    <property type="evidence" value="ECO:0007669"/>
    <property type="project" value="InterPro"/>
</dbReference>
<evidence type="ECO:0000313" key="3">
    <source>
        <dbReference type="EMBL" id="BBI99596.1"/>
    </source>
</evidence>
<dbReference type="Proteomes" id="UP001319121">
    <property type="component" value="Chromosome"/>
</dbReference>
<evidence type="ECO:0000259" key="1">
    <source>
        <dbReference type="Pfam" id="PF01396"/>
    </source>
</evidence>
<protein>
    <recommendedName>
        <fullName evidence="5">Antitoxin Xre/MbcA/ParS-like toxin-binding domain-containing protein</fullName>
    </recommendedName>
</protein>
<organism evidence="3 4">
    <name type="scientific">Ferrigenium kumadai</name>
    <dbReference type="NCBI Taxonomy" id="1682490"/>
    <lineage>
        <taxon>Bacteria</taxon>
        <taxon>Pseudomonadati</taxon>
        <taxon>Pseudomonadota</taxon>
        <taxon>Betaproteobacteria</taxon>
        <taxon>Nitrosomonadales</taxon>
        <taxon>Gallionellaceae</taxon>
        <taxon>Ferrigenium</taxon>
    </lineage>
</organism>
<dbReference type="KEGG" id="fku:FGKAn22_12890"/>